<comment type="function">
    <text evidence="1">May be involved in the biogenesis of curli organelles.</text>
</comment>
<comment type="caution">
    <text evidence="5">The sequence shown here is derived from an EMBL/GenBank/DDBJ whole genome shotgun (WGS) entry which is preliminary data.</text>
</comment>
<protein>
    <recommendedName>
        <fullName evidence="2">Curli production assembly/transport component CsgE</fullName>
    </recommendedName>
</protein>
<feature type="chain" id="PRO_5017018881" description="Curli production assembly/transport component CsgE" evidence="4">
    <location>
        <begin position="24"/>
        <end position="174"/>
    </location>
</feature>
<evidence type="ECO:0000256" key="4">
    <source>
        <dbReference type="SAM" id="SignalP"/>
    </source>
</evidence>
<keyword evidence="3 4" id="KW-0732">Signal</keyword>
<evidence type="ECO:0000313" key="6">
    <source>
        <dbReference type="Proteomes" id="UP000252405"/>
    </source>
</evidence>
<keyword evidence="6" id="KW-1185">Reference proteome</keyword>
<reference evidence="5 6" key="1">
    <citation type="submission" date="2018-07" db="EMBL/GenBank/DDBJ databases">
        <title>Halomonas montanilacus sp. nov., isolated from Lake Pengyan on Tibetan Plateau.</title>
        <authorList>
            <person name="Lu H."/>
            <person name="Xing P."/>
            <person name="Wu Q."/>
        </authorList>
    </citation>
    <scope>NUCLEOTIDE SEQUENCE [LARGE SCALE GENOMIC DNA]</scope>
    <source>
        <strain evidence="5 6">PYC7W</strain>
    </source>
</reference>
<dbReference type="EMBL" id="QPII01000003">
    <property type="protein sequence ID" value="RCV90615.1"/>
    <property type="molecule type" value="Genomic_DNA"/>
</dbReference>
<proteinExistence type="predicted"/>
<evidence type="ECO:0000256" key="2">
    <source>
        <dbReference type="ARBA" id="ARBA00014024"/>
    </source>
</evidence>
<name>A0A368U0N1_9GAMM</name>
<gene>
    <name evidence="5" type="ORF">DU505_06710</name>
</gene>
<evidence type="ECO:0000256" key="1">
    <source>
        <dbReference type="ARBA" id="ARBA00003989"/>
    </source>
</evidence>
<evidence type="ECO:0000313" key="5">
    <source>
        <dbReference type="EMBL" id="RCV90615.1"/>
    </source>
</evidence>
<dbReference type="Pfam" id="PF10627">
    <property type="entry name" value="CsgE"/>
    <property type="match status" value="1"/>
</dbReference>
<dbReference type="Proteomes" id="UP000252405">
    <property type="component" value="Unassembled WGS sequence"/>
</dbReference>
<dbReference type="RefSeq" id="WP_114478211.1">
    <property type="nucleotide sequence ID" value="NZ_QPII01000003.1"/>
</dbReference>
<dbReference type="InterPro" id="IPR018900">
    <property type="entry name" value="Curli_CsgE"/>
</dbReference>
<evidence type="ECO:0000256" key="3">
    <source>
        <dbReference type="ARBA" id="ARBA00022729"/>
    </source>
</evidence>
<feature type="signal peptide" evidence="4">
    <location>
        <begin position="1"/>
        <end position="23"/>
    </location>
</feature>
<dbReference type="AlphaFoldDB" id="A0A368U0N1"/>
<organism evidence="5 6">
    <name type="scientific">Billgrantia montanilacus</name>
    <dbReference type="NCBI Taxonomy" id="2282305"/>
    <lineage>
        <taxon>Bacteria</taxon>
        <taxon>Pseudomonadati</taxon>
        <taxon>Pseudomonadota</taxon>
        <taxon>Gammaproteobacteria</taxon>
        <taxon>Oceanospirillales</taxon>
        <taxon>Halomonadaceae</taxon>
        <taxon>Billgrantia</taxon>
    </lineage>
</organism>
<dbReference type="OrthoDB" id="6869495at2"/>
<sequence>MNKAFSYLLILLILPGYTALGQALPPAAEPSPAPGEEDPQAIIDDEEIMEEGEAEEELERQFSLAEPGLSGVLIDRTITMIGKTFYRQFSQLSLERPVLSNTTLSVHERPDARWGSQVWIAENNRILFQATLPPRLSEIDQYVQIAADQVEEMIIQRTIMQALDSDPDLADEEI</sequence>
<accession>A0A368U0N1</accession>